<feature type="transmembrane region" description="Helical" evidence="1">
    <location>
        <begin position="38"/>
        <end position="59"/>
    </location>
</feature>
<comment type="caution">
    <text evidence="2">The sequence shown here is derived from an EMBL/GenBank/DDBJ whole genome shotgun (WGS) entry which is preliminary data.</text>
</comment>
<sequence>DKIKVIEACKLTPALVFSCMLGNVFHILLDLPMHPYSLVLWPFVDPYSIIGILVLVFAVDGNIGFGFLIARILNYVIMGSFLFAIVIKSRRNLWEQI</sequence>
<name>X1F7S9_9ZZZZ</name>
<feature type="transmembrane region" description="Helical" evidence="1">
    <location>
        <begin position="12"/>
        <end position="31"/>
    </location>
</feature>
<dbReference type="AlphaFoldDB" id="X1F7S9"/>
<keyword evidence="1" id="KW-0472">Membrane</keyword>
<feature type="non-terminal residue" evidence="2">
    <location>
        <position position="1"/>
    </location>
</feature>
<proteinExistence type="predicted"/>
<evidence type="ECO:0000256" key="1">
    <source>
        <dbReference type="SAM" id="Phobius"/>
    </source>
</evidence>
<feature type="transmembrane region" description="Helical" evidence="1">
    <location>
        <begin position="65"/>
        <end position="87"/>
    </location>
</feature>
<feature type="non-terminal residue" evidence="2">
    <location>
        <position position="97"/>
    </location>
</feature>
<organism evidence="2">
    <name type="scientific">marine sediment metagenome</name>
    <dbReference type="NCBI Taxonomy" id="412755"/>
    <lineage>
        <taxon>unclassified sequences</taxon>
        <taxon>metagenomes</taxon>
        <taxon>ecological metagenomes</taxon>
    </lineage>
</organism>
<keyword evidence="1" id="KW-0812">Transmembrane</keyword>
<dbReference type="EMBL" id="BART01040369">
    <property type="protein sequence ID" value="GAH28620.1"/>
    <property type="molecule type" value="Genomic_DNA"/>
</dbReference>
<keyword evidence="1" id="KW-1133">Transmembrane helix</keyword>
<protein>
    <submittedName>
        <fullName evidence="2">Uncharacterized protein</fullName>
    </submittedName>
</protein>
<gene>
    <name evidence="2" type="ORF">S01H4_65756</name>
</gene>
<reference evidence="2" key="1">
    <citation type="journal article" date="2014" name="Front. Microbiol.">
        <title>High frequency of phylogenetically diverse reductive dehalogenase-homologous genes in deep subseafloor sedimentary metagenomes.</title>
        <authorList>
            <person name="Kawai M."/>
            <person name="Futagami T."/>
            <person name="Toyoda A."/>
            <person name="Takaki Y."/>
            <person name="Nishi S."/>
            <person name="Hori S."/>
            <person name="Arai W."/>
            <person name="Tsubouchi T."/>
            <person name="Morono Y."/>
            <person name="Uchiyama I."/>
            <person name="Ito T."/>
            <person name="Fujiyama A."/>
            <person name="Inagaki F."/>
            <person name="Takami H."/>
        </authorList>
    </citation>
    <scope>NUCLEOTIDE SEQUENCE</scope>
    <source>
        <strain evidence="2">Expedition CK06-06</strain>
    </source>
</reference>
<accession>X1F7S9</accession>
<evidence type="ECO:0000313" key="2">
    <source>
        <dbReference type="EMBL" id="GAH28620.1"/>
    </source>
</evidence>